<dbReference type="Proteomes" id="UP000005240">
    <property type="component" value="Unassembled WGS sequence"/>
</dbReference>
<feature type="region of interest" description="Disordered" evidence="1">
    <location>
        <begin position="90"/>
        <end position="160"/>
    </location>
</feature>
<keyword evidence="4" id="KW-1185">Reference proteome</keyword>
<organism evidence="2">
    <name type="scientific">Puccinia triticina (isolate 1-1 / race 1 (BBBD))</name>
    <name type="common">Brown leaf rust fungus</name>
    <dbReference type="NCBI Taxonomy" id="630390"/>
    <lineage>
        <taxon>Eukaryota</taxon>
        <taxon>Fungi</taxon>
        <taxon>Dikarya</taxon>
        <taxon>Basidiomycota</taxon>
        <taxon>Pucciniomycotina</taxon>
        <taxon>Pucciniomycetes</taxon>
        <taxon>Pucciniales</taxon>
        <taxon>Pucciniaceae</taxon>
        <taxon>Puccinia</taxon>
    </lineage>
</organism>
<feature type="region of interest" description="Disordered" evidence="1">
    <location>
        <begin position="1"/>
        <end position="39"/>
    </location>
</feature>
<name>A0A180GTJ3_PUCT1</name>
<dbReference type="VEuPathDB" id="FungiDB:PTTG_02105"/>
<gene>
    <name evidence="2" type="ORF">PTTG_02105</name>
</gene>
<accession>A0A180GTJ3</accession>
<proteinExistence type="predicted"/>
<evidence type="ECO:0000313" key="2">
    <source>
        <dbReference type="EMBL" id="OAV96080.1"/>
    </source>
</evidence>
<reference evidence="3" key="4">
    <citation type="submission" date="2025-05" db="UniProtKB">
        <authorList>
            <consortium name="EnsemblFungi"/>
        </authorList>
    </citation>
    <scope>IDENTIFICATION</scope>
    <source>
        <strain evidence="3">isolate 1-1 / race 1 (BBBD)</strain>
    </source>
</reference>
<evidence type="ECO:0000313" key="3">
    <source>
        <dbReference type="EnsemblFungi" id="PTTG_02105-t43_1-p1"/>
    </source>
</evidence>
<evidence type="ECO:0000256" key="1">
    <source>
        <dbReference type="SAM" id="MobiDB-lite"/>
    </source>
</evidence>
<protein>
    <submittedName>
        <fullName evidence="2 3">Uncharacterized protein</fullName>
    </submittedName>
</protein>
<reference evidence="3 4" key="3">
    <citation type="journal article" date="2017" name="G3 (Bethesda)">
        <title>Comparative analysis highlights variable genome content of wheat rusts and divergence of the mating loci.</title>
        <authorList>
            <person name="Cuomo C.A."/>
            <person name="Bakkeren G."/>
            <person name="Khalil H.B."/>
            <person name="Panwar V."/>
            <person name="Joly D."/>
            <person name="Linning R."/>
            <person name="Sakthikumar S."/>
            <person name="Song X."/>
            <person name="Adiconis X."/>
            <person name="Fan L."/>
            <person name="Goldberg J.M."/>
            <person name="Levin J.Z."/>
            <person name="Young S."/>
            <person name="Zeng Q."/>
            <person name="Anikster Y."/>
            <person name="Bruce M."/>
            <person name="Wang M."/>
            <person name="Yin C."/>
            <person name="McCallum B."/>
            <person name="Szabo L.J."/>
            <person name="Hulbert S."/>
            <person name="Chen X."/>
            <person name="Fellers J.P."/>
        </authorList>
    </citation>
    <scope>NUCLEOTIDE SEQUENCE</scope>
    <source>
        <strain evidence="4">Isolate 1-1 / race 1 (BBBD)</strain>
        <strain evidence="3">isolate 1-1 / race 1 (BBBD)</strain>
    </source>
</reference>
<feature type="non-terminal residue" evidence="2">
    <location>
        <position position="190"/>
    </location>
</feature>
<dbReference type="EMBL" id="ADAS02000022">
    <property type="protein sequence ID" value="OAV96080.1"/>
    <property type="molecule type" value="Genomic_DNA"/>
</dbReference>
<feature type="compositionally biased region" description="Basic residues" evidence="1">
    <location>
        <begin position="148"/>
        <end position="159"/>
    </location>
</feature>
<reference evidence="2" key="1">
    <citation type="submission" date="2009-11" db="EMBL/GenBank/DDBJ databases">
        <authorList>
            <consortium name="The Broad Institute Genome Sequencing Platform"/>
            <person name="Ward D."/>
            <person name="Feldgarden M."/>
            <person name="Earl A."/>
            <person name="Young S.K."/>
            <person name="Zeng Q."/>
            <person name="Koehrsen M."/>
            <person name="Alvarado L."/>
            <person name="Berlin A."/>
            <person name="Bochicchio J."/>
            <person name="Borenstein D."/>
            <person name="Chapman S.B."/>
            <person name="Chen Z."/>
            <person name="Engels R."/>
            <person name="Freedman E."/>
            <person name="Gellesch M."/>
            <person name="Goldberg J."/>
            <person name="Griggs A."/>
            <person name="Gujja S."/>
            <person name="Heilman E."/>
            <person name="Heiman D."/>
            <person name="Hepburn T."/>
            <person name="Howarth C."/>
            <person name="Jen D."/>
            <person name="Larson L."/>
            <person name="Lewis B."/>
            <person name="Mehta T."/>
            <person name="Park D."/>
            <person name="Pearson M."/>
            <person name="Roberts A."/>
            <person name="Saif S."/>
            <person name="Shea T."/>
            <person name="Shenoy N."/>
            <person name="Sisk P."/>
            <person name="Stolte C."/>
            <person name="Sykes S."/>
            <person name="Thomson T."/>
            <person name="Walk T."/>
            <person name="White J."/>
            <person name="Yandava C."/>
            <person name="Izard J."/>
            <person name="Baranova O.V."/>
            <person name="Blanton J.M."/>
            <person name="Tanner A.C."/>
            <person name="Dewhirst F.E."/>
            <person name="Haas B."/>
            <person name="Nusbaum C."/>
            <person name="Birren B."/>
        </authorList>
    </citation>
    <scope>NUCLEOTIDE SEQUENCE [LARGE SCALE GENOMIC DNA]</scope>
    <source>
        <strain evidence="2">1-1 BBBD Race 1</strain>
    </source>
</reference>
<evidence type="ECO:0000313" key="4">
    <source>
        <dbReference type="Proteomes" id="UP000005240"/>
    </source>
</evidence>
<dbReference type="EnsemblFungi" id="PTTG_02105-t43_1">
    <property type="protein sequence ID" value="PTTG_02105-t43_1-p1"/>
    <property type="gene ID" value="PTTG_02105"/>
</dbReference>
<sequence length="190" mass="20683">MKLKPDSLRPSTEAAGLLDRKNGRDMLPPGLPTHHATPTPIVCPPSPILPAAPTTTHPYILKVRAHALGDWPLHLHPALCHTSSLDPPVAKREEARQVRRPVCARQRTRDRAGLRGCSKAVPRNARRSPIAGVPDRPALAPSAPDPHPRRRAGRAGGRRARGEARCSAACVVFRRLGSPVPLHRMEELDL</sequence>
<reference evidence="2" key="2">
    <citation type="submission" date="2016-05" db="EMBL/GenBank/DDBJ databases">
        <title>Comparative analysis highlights variable genome content of wheat rusts and divergence of the mating loci.</title>
        <authorList>
            <person name="Cuomo C.A."/>
            <person name="Bakkeren G."/>
            <person name="Szabo L."/>
            <person name="Khalil H."/>
            <person name="Joly D."/>
            <person name="Goldberg J."/>
            <person name="Young S."/>
            <person name="Zeng Q."/>
            <person name="Fellers J."/>
        </authorList>
    </citation>
    <scope>NUCLEOTIDE SEQUENCE [LARGE SCALE GENOMIC DNA]</scope>
    <source>
        <strain evidence="2">1-1 BBBD Race 1</strain>
    </source>
</reference>
<dbReference type="AlphaFoldDB" id="A0A180GTJ3"/>